<keyword evidence="3" id="KW-1185">Reference proteome</keyword>
<protein>
    <submittedName>
        <fullName evidence="2">Uncharacterized protein</fullName>
    </submittedName>
</protein>
<accession>A0A8T2NYK4</accession>
<dbReference type="Proteomes" id="UP000824540">
    <property type="component" value="Unassembled WGS sequence"/>
</dbReference>
<evidence type="ECO:0000313" key="2">
    <source>
        <dbReference type="EMBL" id="KAG9342512.1"/>
    </source>
</evidence>
<dbReference type="AlphaFoldDB" id="A0A8T2NYK4"/>
<evidence type="ECO:0000256" key="1">
    <source>
        <dbReference type="SAM" id="MobiDB-lite"/>
    </source>
</evidence>
<proteinExistence type="predicted"/>
<reference evidence="2" key="1">
    <citation type="thesis" date="2021" institute="BYU ScholarsArchive" country="Provo, UT, USA">
        <title>Applications of and Algorithms for Genome Assembly and Genomic Analyses with an Emphasis on Marine Teleosts.</title>
        <authorList>
            <person name="Pickett B.D."/>
        </authorList>
    </citation>
    <scope>NUCLEOTIDE SEQUENCE</scope>
    <source>
        <strain evidence="2">HI-2016</strain>
    </source>
</reference>
<organism evidence="2 3">
    <name type="scientific">Albula glossodonta</name>
    <name type="common">roundjaw bonefish</name>
    <dbReference type="NCBI Taxonomy" id="121402"/>
    <lineage>
        <taxon>Eukaryota</taxon>
        <taxon>Metazoa</taxon>
        <taxon>Chordata</taxon>
        <taxon>Craniata</taxon>
        <taxon>Vertebrata</taxon>
        <taxon>Euteleostomi</taxon>
        <taxon>Actinopterygii</taxon>
        <taxon>Neopterygii</taxon>
        <taxon>Teleostei</taxon>
        <taxon>Albuliformes</taxon>
        <taxon>Albulidae</taxon>
        <taxon>Albula</taxon>
    </lineage>
</organism>
<sequence length="63" mass="6867">MDPALLRERELFKKRALSQPTVEKRPALSDSSSSSSSKKKKPKPDRDGSAGSKHSAASQQSVR</sequence>
<feature type="region of interest" description="Disordered" evidence="1">
    <location>
        <begin position="11"/>
        <end position="63"/>
    </location>
</feature>
<gene>
    <name evidence="2" type="ORF">JZ751_016515</name>
</gene>
<dbReference type="EMBL" id="JAFBMS010000028">
    <property type="protein sequence ID" value="KAG9342512.1"/>
    <property type="molecule type" value="Genomic_DNA"/>
</dbReference>
<name>A0A8T2NYK4_9TELE</name>
<evidence type="ECO:0000313" key="3">
    <source>
        <dbReference type="Proteomes" id="UP000824540"/>
    </source>
</evidence>
<comment type="caution">
    <text evidence="2">The sequence shown here is derived from an EMBL/GenBank/DDBJ whole genome shotgun (WGS) entry which is preliminary data.</text>
</comment>